<keyword evidence="4" id="KW-1185">Reference proteome</keyword>
<dbReference type="EMBL" id="JAEPES010000003">
    <property type="protein sequence ID" value="MBK4347952.1"/>
    <property type="molecule type" value="Genomic_DNA"/>
</dbReference>
<organism evidence="3 4">
    <name type="scientific">Lacisediminihabitans changchengi</name>
    <dbReference type="NCBI Taxonomy" id="2787634"/>
    <lineage>
        <taxon>Bacteria</taxon>
        <taxon>Bacillati</taxon>
        <taxon>Actinomycetota</taxon>
        <taxon>Actinomycetes</taxon>
        <taxon>Micrococcales</taxon>
        <taxon>Microbacteriaceae</taxon>
        <taxon>Lacisediminihabitans</taxon>
    </lineage>
</organism>
<feature type="region of interest" description="Disordered" evidence="1">
    <location>
        <begin position="92"/>
        <end position="115"/>
    </location>
</feature>
<dbReference type="Proteomes" id="UP000636458">
    <property type="component" value="Unassembled WGS sequence"/>
</dbReference>
<dbReference type="InterPro" id="IPR038056">
    <property type="entry name" value="YjbR-like_sf"/>
</dbReference>
<keyword evidence="3" id="KW-0238">DNA-binding</keyword>
<dbReference type="PANTHER" id="PTHR35145">
    <property type="entry name" value="CYTOPLASMIC PROTEIN-RELATED"/>
    <property type="match status" value="1"/>
</dbReference>
<dbReference type="GO" id="GO:0003677">
    <property type="term" value="F:DNA binding"/>
    <property type="evidence" value="ECO:0007669"/>
    <property type="project" value="UniProtKB-KW"/>
</dbReference>
<feature type="compositionally biased region" description="Low complexity" evidence="1">
    <location>
        <begin position="92"/>
        <end position="106"/>
    </location>
</feature>
<dbReference type="PANTHER" id="PTHR35145:SF1">
    <property type="entry name" value="CYTOPLASMIC PROTEIN"/>
    <property type="match status" value="1"/>
</dbReference>
<comment type="caution">
    <text evidence="3">The sequence shown here is derived from an EMBL/GenBank/DDBJ whole genome shotgun (WGS) entry which is preliminary data.</text>
</comment>
<dbReference type="Gene3D" id="3.90.1150.30">
    <property type="match status" value="1"/>
</dbReference>
<dbReference type="InterPro" id="IPR007351">
    <property type="entry name" value="YjbR"/>
</dbReference>
<dbReference type="InterPro" id="IPR058532">
    <property type="entry name" value="YjbR/MT2646/Rv2570-like"/>
</dbReference>
<evidence type="ECO:0000256" key="1">
    <source>
        <dbReference type="SAM" id="MobiDB-lite"/>
    </source>
</evidence>
<dbReference type="SUPFAM" id="SSF142906">
    <property type="entry name" value="YjbR-like"/>
    <property type="match status" value="1"/>
</dbReference>
<evidence type="ECO:0000313" key="3">
    <source>
        <dbReference type="EMBL" id="MBK4347952.1"/>
    </source>
</evidence>
<name>A0A934SMY2_9MICO</name>
<proteinExistence type="predicted"/>
<dbReference type="EMBL" id="JAEPES010000001">
    <property type="protein sequence ID" value="MBK4346925.1"/>
    <property type="molecule type" value="Genomic_DNA"/>
</dbReference>
<dbReference type="AlphaFoldDB" id="A0A934SMY2"/>
<evidence type="ECO:0000313" key="2">
    <source>
        <dbReference type="EMBL" id="MBK4346925.1"/>
    </source>
</evidence>
<reference evidence="3" key="1">
    <citation type="submission" date="2021-01" db="EMBL/GenBank/DDBJ databases">
        <title>Lacisediminihabitans sp. nov. strain G11-30, isolated from Antarctic Soil.</title>
        <authorList>
            <person name="Li J."/>
        </authorList>
    </citation>
    <scope>NUCLEOTIDE SEQUENCE</scope>
    <source>
        <strain evidence="3">G11-30</strain>
    </source>
</reference>
<protein>
    <submittedName>
        <fullName evidence="3">MmcQ/YjbR family DNA-binding protein</fullName>
    </submittedName>
</protein>
<dbReference type="Pfam" id="PF04237">
    <property type="entry name" value="YjbR"/>
    <property type="match status" value="1"/>
</dbReference>
<sequence>MTPDELRDICLALPQTTETFPFGEGLSVFKTSGNDKIFALSALDAVPLSVSLKCDPEESLALRQQYAAITPGYHLNKKHWVTISIDGTVASDDSVSIDDSVSSDDSAPADRRVPDSLIEQLLHDSHALVRPKVPRSRG</sequence>
<evidence type="ECO:0000313" key="4">
    <source>
        <dbReference type="Proteomes" id="UP000636458"/>
    </source>
</evidence>
<gene>
    <name evidence="2" type="ORF">IV501_04705</name>
    <name evidence="3" type="ORF">IV501_09920</name>
</gene>
<dbReference type="RefSeq" id="WP_200555207.1">
    <property type="nucleotide sequence ID" value="NZ_JAEPES010000001.1"/>
</dbReference>
<accession>A0A934SMY2</accession>